<keyword evidence="2" id="KW-0175">Coiled coil</keyword>
<comment type="caution">
    <text evidence="4">The sequence shown here is derived from an EMBL/GenBank/DDBJ whole genome shotgun (WGS) entry which is preliminary data.</text>
</comment>
<dbReference type="InterPro" id="IPR000157">
    <property type="entry name" value="TIR_dom"/>
</dbReference>
<dbReference type="Proteomes" id="UP000737018">
    <property type="component" value="Unassembled WGS sequence"/>
</dbReference>
<dbReference type="OrthoDB" id="6160824at2759"/>
<dbReference type="GO" id="GO:0007165">
    <property type="term" value="P:signal transduction"/>
    <property type="evidence" value="ECO:0007669"/>
    <property type="project" value="InterPro"/>
</dbReference>
<gene>
    <name evidence="4" type="ORF">CMV_027471</name>
</gene>
<evidence type="ECO:0000256" key="2">
    <source>
        <dbReference type="SAM" id="Coils"/>
    </source>
</evidence>
<dbReference type="SUPFAM" id="SSF52200">
    <property type="entry name" value="Toll/Interleukin receptor TIR domain"/>
    <property type="match status" value="1"/>
</dbReference>
<feature type="coiled-coil region" evidence="2">
    <location>
        <begin position="202"/>
        <end position="240"/>
    </location>
</feature>
<evidence type="ECO:0000313" key="5">
    <source>
        <dbReference type="Proteomes" id="UP000737018"/>
    </source>
</evidence>
<dbReference type="PANTHER" id="PTHR32009">
    <property type="entry name" value="TMV RESISTANCE PROTEIN N-LIKE"/>
    <property type="match status" value="1"/>
</dbReference>
<dbReference type="AlphaFoldDB" id="A0A8J4V9C8"/>
<reference evidence="4" key="1">
    <citation type="submission" date="2020-03" db="EMBL/GenBank/DDBJ databases">
        <title>Castanea mollissima Vanexum genome sequencing.</title>
        <authorList>
            <person name="Staton M."/>
        </authorList>
    </citation>
    <scope>NUCLEOTIDE SEQUENCE</scope>
    <source>
        <tissue evidence="4">Leaf</tissue>
    </source>
</reference>
<evidence type="ECO:0000259" key="3">
    <source>
        <dbReference type="PROSITE" id="PS50104"/>
    </source>
</evidence>
<dbReference type="Gene3D" id="3.40.50.10140">
    <property type="entry name" value="Toll/interleukin-1 receptor homology (TIR) domain"/>
    <property type="match status" value="1"/>
</dbReference>
<dbReference type="PANTHER" id="PTHR32009:SF109">
    <property type="entry name" value="TOLL-INTERLEUKIN-RESISTANCE (TIR) DOMAIN FAMILY PROTEIN"/>
    <property type="match status" value="1"/>
</dbReference>
<feature type="domain" description="TIR" evidence="3">
    <location>
        <begin position="7"/>
        <end position="138"/>
    </location>
</feature>
<evidence type="ECO:0000313" key="4">
    <source>
        <dbReference type="EMBL" id="KAF3946240.1"/>
    </source>
</evidence>
<dbReference type="InterPro" id="IPR035897">
    <property type="entry name" value="Toll_tir_struct_dom_sf"/>
</dbReference>
<name>A0A8J4V9C8_9ROSI</name>
<proteinExistence type="predicted"/>
<organism evidence="4 5">
    <name type="scientific">Castanea mollissima</name>
    <name type="common">Chinese chestnut</name>
    <dbReference type="NCBI Taxonomy" id="60419"/>
    <lineage>
        <taxon>Eukaryota</taxon>
        <taxon>Viridiplantae</taxon>
        <taxon>Streptophyta</taxon>
        <taxon>Embryophyta</taxon>
        <taxon>Tracheophyta</taxon>
        <taxon>Spermatophyta</taxon>
        <taxon>Magnoliopsida</taxon>
        <taxon>eudicotyledons</taxon>
        <taxon>Gunneridae</taxon>
        <taxon>Pentapetalae</taxon>
        <taxon>rosids</taxon>
        <taxon>fabids</taxon>
        <taxon>Fagales</taxon>
        <taxon>Fagaceae</taxon>
        <taxon>Castanea</taxon>
    </lineage>
</organism>
<dbReference type="EMBL" id="JRKL02009655">
    <property type="protein sequence ID" value="KAF3946240.1"/>
    <property type="molecule type" value="Genomic_DNA"/>
</dbReference>
<sequence length="247" mass="27957">MSRRSNPKFDVFVSYHGGDTGTNFTNHLAAAIKRREIGMYKVDVVIPRGAVIWNELMKAIEASRVAVIIFSKTMLLLLGVWTRQQNENFAMKVKDDNYSRLKRWKSALTQAANLAGLDLKPNRSSGRTLLAEQNEAEAPKEHVYAGSKAQDHGFRKRYARSLSAPPYFDQVTAPNKRMKIDPTLTLESFGAYVADPKSSAKLQAKQTNSTSLEQRLEEQCREFEARFKALEVELARLRDGRTTDKTE</sequence>
<dbReference type="Pfam" id="PF01582">
    <property type="entry name" value="TIR"/>
    <property type="match status" value="1"/>
</dbReference>
<protein>
    <recommendedName>
        <fullName evidence="3">TIR domain-containing protein</fullName>
    </recommendedName>
</protein>
<keyword evidence="1" id="KW-0520">NAD</keyword>
<keyword evidence="5" id="KW-1185">Reference proteome</keyword>
<accession>A0A8J4V9C8</accession>
<dbReference type="SMART" id="SM00255">
    <property type="entry name" value="TIR"/>
    <property type="match status" value="1"/>
</dbReference>
<evidence type="ECO:0000256" key="1">
    <source>
        <dbReference type="ARBA" id="ARBA00023027"/>
    </source>
</evidence>
<dbReference type="PROSITE" id="PS50104">
    <property type="entry name" value="TIR"/>
    <property type="match status" value="1"/>
</dbReference>